<dbReference type="Proteomes" id="UP001500839">
    <property type="component" value="Unassembled WGS sequence"/>
</dbReference>
<name>A0ABP9CW23_9ACTN</name>
<feature type="transmembrane region" description="Helical" evidence="1">
    <location>
        <begin position="28"/>
        <end position="47"/>
    </location>
</feature>
<reference evidence="4" key="1">
    <citation type="journal article" date="2019" name="Int. J. Syst. Evol. Microbiol.">
        <title>The Global Catalogue of Microorganisms (GCM) 10K type strain sequencing project: providing services to taxonomists for standard genome sequencing and annotation.</title>
        <authorList>
            <consortium name="The Broad Institute Genomics Platform"/>
            <consortium name="The Broad Institute Genome Sequencing Center for Infectious Disease"/>
            <person name="Wu L."/>
            <person name="Ma J."/>
        </authorList>
    </citation>
    <scope>NUCLEOTIDE SEQUENCE [LARGE SCALE GENOMIC DNA]</scope>
    <source>
        <strain evidence="4">JCM 18542</strain>
    </source>
</reference>
<protein>
    <recommendedName>
        <fullName evidence="5">Secreted protein</fullName>
    </recommendedName>
</protein>
<feature type="signal peptide" evidence="2">
    <location>
        <begin position="1"/>
        <end position="18"/>
    </location>
</feature>
<sequence>MSLTFVYSGAALAAGAMARAIPPAAAVAAAAVTTFFIVFFIVSGPSVRGTVTRVQSVIRCWRKVRGEPFKLSLIRVIAAIRLSVNKL</sequence>
<evidence type="ECO:0008006" key="5">
    <source>
        <dbReference type="Google" id="ProtNLM"/>
    </source>
</evidence>
<keyword evidence="1" id="KW-1133">Transmembrane helix</keyword>
<proteinExistence type="predicted"/>
<dbReference type="EMBL" id="BAABKQ010000001">
    <property type="protein sequence ID" value="GAA4820061.1"/>
    <property type="molecule type" value="Genomic_DNA"/>
</dbReference>
<comment type="caution">
    <text evidence="3">The sequence shown here is derived from an EMBL/GenBank/DDBJ whole genome shotgun (WGS) entry which is preliminary data.</text>
</comment>
<evidence type="ECO:0000256" key="2">
    <source>
        <dbReference type="SAM" id="SignalP"/>
    </source>
</evidence>
<organism evidence="3 4">
    <name type="scientific">Tomitella cavernea</name>
    <dbReference type="NCBI Taxonomy" id="1387982"/>
    <lineage>
        <taxon>Bacteria</taxon>
        <taxon>Bacillati</taxon>
        <taxon>Actinomycetota</taxon>
        <taxon>Actinomycetes</taxon>
        <taxon>Mycobacteriales</taxon>
        <taxon>Tomitella</taxon>
    </lineage>
</organism>
<feature type="chain" id="PRO_5045436794" description="Secreted protein" evidence="2">
    <location>
        <begin position="19"/>
        <end position="87"/>
    </location>
</feature>
<keyword evidence="1" id="KW-0472">Membrane</keyword>
<keyword evidence="4" id="KW-1185">Reference proteome</keyword>
<evidence type="ECO:0000313" key="4">
    <source>
        <dbReference type="Proteomes" id="UP001500839"/>
    </source>
</evidence>
<evidence type="ECO:0000256" key="1">
    <source>
        <dbReference type="SAM" id="Phobius"/>
    </source>
</evidence>
<evidence type="ECO:0000313" key="3">
    <source>
        <dbReference type="EMBL" id="GAA4820061.1"/>
    </source>
</evidence>
<keyword evidence="2" id="KW-0732">Signal</keyword>
<keyword evidence="1" id="KW-0812">Transmembrane</keyword>
<gene>
    <name evidence="3" type="ORF">GCM10023353_29770</name>
</gene>
<accession>A0ABP9CW23</accession>